<dbReference type="RefSeq" id="WP_014022467.1">
    <property type="nucleotide sequence ID" value="NC_015914.1"/>
</dbReference>
<dbReference type="Proteomes" id="UP000001635">
    <property type="component" value="Chromosome"/>
</dbReference>
<evidence type="ECO:0000313" key="2">
    <source>
        <dbReference type="Proteomes" id="UP000001635"/>
    </source>
</evidence>
<dbReference type="KEGG" id="cmr:Cycma_4484"/>
<name>G0J0B0_CYCMS</name>
<sequence>MVELKTPTKWLILKRFQHVIDCLLHISGLKYAEEKGAKMQAASDLTQSAKIKMVDGLSGRERVFKDPVVATLLT</sequence>
<accession>G0J0B0</accession>
<gene>
    <name evidence="1" type="ordered locus">Cycma_4484</name>
</gene>
<dbReference type="HOGENOM" id="CLU_2681563_0_0_10"/>
<reference evidence="2" key="1">
    <citation type="submission" date="2011-07" db="EMBL/GenBank/DDBJ databases">
        <title>The complete genome of Cyclobacterium marinum DSM 745.</title>
        <authorList>
            <person name="Lucas S."/>
            <person name="Han J."/>
            <person name="Lapidus A."/>
            <person name="Bruce D."/>
            <person name="Goodwin L."/>
            <person name="Pitluck S."/>
            <person name="Peters L."/>
            <person name="Kyrpides N."/>
            <person name="Mavromatis K."/>
            <person name="Ivanova N."/>
            <person name="Ovchinnikova G."/>
            <person name="Chertkov O."/>
            <person name="Detter J.C."/>
            <person name="Tapia R."/>
            <person name="Han C."/>
            <person name="Land M."/>
            <person name="Hauser L."/>
            <person name="Markowitz V."/>
            <person name="Cheng J.-F."/>
            <person name="Hugenholtz P."/>
            <person name="Woyke T."/>
            <person name="Wu D."/>
            <person name="Tindall B."/>
            <person name="Schuetze A."/>
            <person name="Brambilla E."/>
            <person name="Klenk H.-P."/>
            <person name="Eisen J.A."/>
        </authorList>
    </citation>
    <scope>NUCLEOTIDE SEQUENCE [LARGE SCALE GENOMIC DNA]</scope>
    <source>
        <strain evidence="2">ATCC 25205 / DSM 745 / LMG 13164 / NCIMB 1802</strain>
    </source>
</reference>
<organism evidence="1 2">
    <name type="scientific">Cyclobacterium marinum (strain ATCC 25205 / DSM 745 / LMG 13164 / NCIMB 1802)</name>
    <name type="common">Flectobacillus marinus</name>
    <dbReference type="NCBI Taxonomy" id="880070"/>
    <lineage>
        <taxon>Bacteria</taxon>
        <taxon>Pseudomonadati</taxon>
        <taxon>Bacteroidota</taxon>
        <taxon>Cytophagia</taxon>
        <taxon>Cytophagales</taxon>
        <taxon>Cyclobacteriaceae</taxon>
        <taxon>Cyclobacterium</taxon>
    </lineage>
</organism>
<dbReference type="EMBL" id="CP002955">
    <property type="protein sequence ID" value="AEL28183.1"/>
    <property type="molecule type" value="Genomic_DNA"/>
</dbReference>
<evidence type="ECO:0000313" key="1">
    <source>
        <dbReference type="EMBL" id="AEL28183.1"/>
    </source>
</evidence>
<protein>
    <submittedName>
        <fullName evidence="1">Uncharacterized protein</fullName>
    </submittedName>
</protein>
<dbReference type="AlphaFoldDB" id="G0J0B0"/>
<keyword evidence="2" id="KW-1185">Reference proteome</keyword>
<proteinExistence type="predicted"/>